<sequence>MNNPLSPSQDTHTTQRKYSLQCYIYNETFPNHSHAHANPSLSFLLFLVITKPIFPLLSHHITNSSSSFIFQLRNTNPMQLHFLLFTTMGPALPKLFLNLSISLTSFTCYSPSSTLTNFRF</sequence>
<reference evidence="1 2" key="1">
    <citation type="journal article" date="2015" name="Sci. Rep.">
        <title>The power of single molecule real-time sequencing technology in the de novo assembly of a eukaryotic genome.</title>
        <authorList>
            <person name="Sakai H."/>
            <person name="Naito K."/>
            <person name="Ogiso-Tanaka E."/>
            <person name="Takahashi Y."/>
            <person name="Iseki K."/>
            <person name="Muto C."/>
            <person name="Satou K."/>
            <person name="Teruya K."/>
            <person name="Shiroma A."/>
            <person name="Shimoji M."/>
            <person name="Hirano T."/>
            <person name="Itoh T."/>
            <person name="Kaga A."/>
            <person name="Tomooka N."/>
        </authorList>
    </citation>
    <scope>NUCLEOTIDE SEQUENCE [LARGE SCALE GENOMIC DNA]</scope>
    <source>
        <strain evidence="2">cv. Shumari</strain>
    </source>
</reference>
<dbReference type="AlphaFoldDB" id="A0A0S3ST33"/>
<feature type="non-terminal residue" evidence="1">
    <location>
        <position position="120"/>
    </location>
</feature>
<proteinExistence type="predicted"/>
<evidence type="ECO:0000313" key="1">
    <source>
        <dbReference type="EMBL" id="BAT95970.1"/>
    </source>
</evidence>
<accession>A0A0S3ST33</accession>
<protein>
    <submittedName>
        <fullName evidence="1">Uncharacterized protein</fullName>
    </submittedName>
</protein>
<organism evidence="1 2">
    <name type="scientific">Vigna angularis var. angularis</name>
    <dbReference type="NCBI Taxonomy" id="157739"/>
    <lineage>
        <taxon>Eukaryota</taxon>
        <taxon>Viridiplantae</taxon>
        <taxon>Streptophyta</taxon>
        <taxon>Embryophyta</taxon>
        <taxon>Tracheophyta</taxon>
        <taxon>Spermatophyta</taxon>
        <taxon>Magnoliopsida</taxon>
        <taxon>eudicotyledons</taxon>
        <taxon>Gunneridae</taxon>
        <taxon>Pentapetalae</taxon>
        <taxon>rosids</taxon>
        <taxon>fabids</taxon>
        <taxon>Fabales</taxon>
        <taxon>Fabaceae</taxon>
        <taxon>Papilionoideae</taxon>
        <taxon>50 kb inversion clade</taxon>
        <taxon>NPAAA clade</taxon>
        <taxon>indigoferoid/millettioid clade</taxon>
        <taxon>Phaseoleae</taxon>
        <taxon>Vigna</taxon>
    </lineage>
</organism>
<gene>
    <name evidence="1" type="primary">Vigan.08G282700</name>
    <name evidence="1" type="ORF">VIGAN_08282700</name>
</gene>
<evidence type="ECO:0000313" key="2">
    <source>
        <dbReference type="Proteomes" id="UP000291084"/>
    </source>
</evidence>
<dbReference type="EMBL" id="AP015041">
    <property type="protein sequence ID" value="BAT95970.1"/>
    <property type="molecule type" value="Genomic_DNA"/>
</dbReference>
<name>A0A0S3ST33_PHAAN</name>
<dbReference type="Proteomes" id="UP000291084">
    <property type="component" value="Chromosome 8"/>
</dbReference>
<keyword evidence="2" id="KW-1185">Reference proteome</keyword>